<reference evidence="1 2" key="1">
    <citation type="journal article" date="2014" name="Am. J. Bot.">
        <title>Genome assembly and annotation for red clover (Trifolium pratense; Fabaceae).</title>
        <authorList>
            <person name="Istvanek J."/>
            <person name="Jaros M."/>
            <person name="Krenek A."/>
            <person name="Repkova J."/>
        </authorList>
    </citation>
    <scope>NUCLEOTIDE SEQUENCE [LARGE SCALE GENOMIC DNA]</scope>
    <source>
        <strain evidence="2">cv. Tatra</strain>
        <tissue evidence="1">Young leaves</tissue>
    </source>
</reference>
<protein>
    <submittedName>
        <fullName evidence="1">Uncharacterized protein</fullName>
    </submittedName>
</protein>
<organism evidence="1 2">
    <name type="scientific">Trifolium pratense</name>
    <name type="common">Red clover</name>
    <dbReference type="NCBI Taxonomy" id="57577"/>
    <lineage>
        <taxon>Eukaryota</taxon>
        <taxon>Viridiplantae</taxon>
        <taxon>Streptophyta</taxon>
        <taxon>Embryophyta</taxon>
        <taxon>Tracheophyta</taxon>
        <taxon>Spermatophyta</taxon>
        <taxon>Magnoliopsida</taxon>
        <taxon>eudicotyledons</taxon>
        <taxon>Gunneridae</taxon>
        <taxon>Pentapetalae</taxon>
        <taxon>rosids</taxon>
        <taxon>fabids</taxon>
        <taxon>Fabales</taxon>
        <taxon>Fabaceae</taxon>
        <taxon>Papilionoideae</taxon>
        <taxon>50 kb inversion clade</taxon>
        <taxon>NPAAA clade</taxon>
        <taxon>Hologalegina</taxon>
        <taxon>IRL clade</taxon>
        <taxon>Trifolieae</taxon>
        <taxon>Trifolium</taxon>
    </lineage>
</organism>
<accession>A0A2K3JSB2</accession>
<sequence length="34" mass="3707">ADAQVYSEHAGIDCEVRHGEAHALMAMLSPRLMP</sequence>
<feature type="non-terminal residue" evidence="1">
    <location>
        <position position="1"/>
    </location>
</feature>
<reference evidence="1 2" key="2">
    <citation type="journal article" date="2017" name="Front. Plant Sci.">
        <title>Gene Classification and Mining of Molecular Markers Useful in Red Clover (Trifolium pratense) Breeding.</title>
        <authorList>
            <person name="Istvanek J."/>
            <person name="Dluhosova J."/>
            <person name="Dluhos P."/>
            <person name="Patkova L."/>
            <person name="Nedelnik J."/>
            <person name="Repkova J."/>
        </authorList>
    </citation>
    <scope>NUCLEOTIDE SEQUENCE [LARGE SCALE GENOMIC DNA]</scope>
    <source>
        <strain evidence="2">cv. Tatra</strain>
        <tissue evidence="1">Young leaves</tissue>
    </source>
</reference>
<dbReference type="Proteomes" id="UP000236291">
    <property type="component" value="Unassembled WGS sequence"/>
</dbReference>
<dbReference type="AlphaFoldDB" id="A0A2K3JSB2"/>
<evidence type="ECO:0000313" key="1">
    <source>
        <dbReference type="EMBL" id="PNX56915.1"/>
    </source>
</evidence>
<proteinExistence type="predicted"/>
<evidence type="ECO:0000313" key="2">
    <source>
        <dbReference type="Proteomes" id="UP000236291"/>
    </source>
</evidence>
<comment type="caution">
    <text evidence="1">The sequence shown here is derived from an EMBL/GenBank/DDBJ whole genome shotgun (WGS) entry which is preliminary data.</text>
</comment>
<name>A0A2K3JSB2_TRIPR</name>
<dbReference type="EMBL" id="ASHM01121451">
    <property type="protein sequence ID" value="PNX56915.1"/>
    <property type="molecule type" value="Genomic_DNA"/>
</dbReference>
<gene>
    <name evidence="1" type="ORF">L195_g058439</name>
</gene>